<name>A0A162W905_PHYB8</name>
<proteinExistence type="predicted"/>
<keyword evidence="1" id="KW-0472">Membrane</keyword>
<dbReference type="AlphaFoldDB" id="A0A162W905"/>
<sequence length="151" mass="16883">MTCNTHHQHLHLCTKLGICHVFMKMMSDHYMSPPLSPNPPPFSPHCKTLFRIHQLYVHPLMLLLTLSIHSFMTLLVAPLVLAPLAPHIGNRFGPLHCKLQPTIEIVVTSNGIELVTLTRSIGGAGTNMHIRSFVSKFKLQSICLGMLFVTQ</sequence>
<dbReference type="RefSeq" id="XP_018283535.1">
    <property type="nucleotide sequence ID" value="XM_018442631.1"/>
</dbReference>
<dbReference type="VEuPathDB" id="FungiDB:PHYBLDRAFT_72301"/>
<dbReference type="Proteomes" id="UP000077315">
    <property type="component" value="Unassembled WGS sequence"/>
</dbReference>
<evidence type="ECO:0000313" key="3">
    <source>
        <dbReference type="Proteomes" id="UP000077315"/>
    </source>
</evidence>
<dbReference type="InParanoid" id="A0A162W905"/>
<organism evidence="2 3">
    <name type="scientific">Phycomyces blakesleeanus (strain ATCC 8743b / DSM 1359 / FGSC 10004 / NBRC 33097 / NRRL 1555)</name>
    <dbReference type="NCBI Taxonomy" id="763407"/>
    <lineage>
        <taxon>Eukaryota</taxon>
        <taxon>Fungi</taxon>
        <taxon>Fungi incertae sedis</taxon>
        <taxon>Mucoromycota</taxon>
        <taxon>Mucoromycotina</taxon>
        <taxon>Mucoromycetes</taxon>
        <taxon>Mucorales</taxon>
        <taxon>Phycomycetaceae</taxon>
        <taxon>Phycomyces</taxon>
    </lineage>
</organism>
<dbReference type="EMBL" id="KV441010">
    <property type="protein sequence ID" value="OAD65495.1"/>
    <property type="molecule type" value="Genomic_DNA"/>
</dbReference>
<reference evidence="3" key="1">
    <citation type="submission" date="2015-06" db="EMBL/GenBank/DDBJ databases">
        <title>Expansion of signal transduction pathways in fungi by whole-genome duplication.</title>
        <authorList>
            <consortium name="DOE Joint Genome Institute"/>
            <person name="Corrochano L.M."/>
            <person name="Kuo A."/>
            <person name="Marcet-Houben M."/>
            <person name="Polaino S."/>
            <person name="Salamov A."/>
            <person name="Villalobos J.M."/>
            <person name="Alvarez M.I."/>
            <person name="Avalos J."/>
            <person name="Benito E.P."/>
            <person name="Benoit I."/>
            <person name="Burger G."/>
            <person name="Camino L.P."/>
            <person name="Canovas D."/>
            <person name="Cerda-Olmedo E."/>
            <person name="Cheng J.-F."/>
            <person name="Dominguez A."/>
            <person name="Elias M."/>
            <person name="Eslava A.P."/>
            <person name="Glaser F."/>
            <person name="Grimwood J."/>
            <person name="Gutierrez G."/>
            <person name="Heitman J."/>
            <person name="Henrissat B."/>
            <person name="Iturriaga E.A."/>
            <person name="Lang B.F."/>
            <person name="Lavin J.L."/>
            <person name="Lee S."/>
            <person name="Li W."/>
            <person name="Lindquist E."/>
            <person name="Lopez-Garcia S."/>
            <person name="Luque E.M."/>
            <person name="Marcos A.T."/>
            <person name="Martin J."/>
            <person name="McCluskey K."/>
            <person name="Medina H.R."/>
            <person name="Miralles-Duran A."/>
            <person name="Miyazaki A."/>
            <person name="Munoz-Torres E."/>
            <person name="Oguiza J.A."/>
            <person name="Ohm R."/>
            <person name="Olmedo M."/>
            <person name="Orejas M."/>
            <person name="Ortiz-Castellanos L."/>
            <person name="Pisabarro A.G."/>
            <person name="Rodriguez-Romero J."/>
            <person name="Ruiz-Herrera J."/>
            <person name="Ruiz-Vazquez R."/>
            <person name="Sanz C."/>
            <person name="Schackwitz W."/>
            <person name="Schmutz J."/>
            <person name="Shahriari M."/>
            <person name="Shelest E."/>
            <person name="Silva-Franco F."/>
            <person name="Soanes D."/>
            <person name="Syed K."/>
            <person name="Tagua V.G."/>
            <person name="Talbot N.J."/>
            <person name="Thon M."/>
            <person name="De vries R.P."/>
            <person name="Wiebenga A."/>
            <person name="Yadav J.S."/>
            <person name="Braun E.L."/>
            <person name="Baker S."/>
            <person name="Garre V."/>
            <person name="Horwitz B."/>
            <person name="Torres-Martinez S."/>
            <person name="Idnurm A."/>
            <person name="Herrera-Estrella A."/>
            <person name="Gabaldon T."/>
            <person name="Grigoriev I.V."/>
        </authorList>
    </citation>
    <scope>NUCLEOTIDE SEQUENCE [LARGE SCALE GENOMIC DNA]</scope>
    <source>
        <strain evidence="3">NRRL 1555(-)</strain>
    </source>
</reference>
<dbReference type="GeneID" id="29003537"/>
<keyword evidence="1" id="KW-0812">Transmembrane</keyword>
<keyword evidence="1" id="KW-1133">Transmembrane helix</keyword>
<accession>A0A162W905</accession>
<evidence type="ECO:0000256" key="1">
    <source>
        <dbReference type="SAM" id="Phobius"/>
    </source>
</evidence>
<keyword evidence="3" id="KW-1185">Reference proteome</keyword>
<evidence type="ECO:0000313" key="2">
    <source>
        <dbReference type="EMBL" id="OAD65495.1"/>
    </source>
</evidence>
<protein>
    <submittedName>
        <fullName evidence="2">Uncharacterized protein</fullName>
    </submittedName>
</protein>
<feature type="transmembrane region" description="Helical" evidence="1">
    <location>
        <begin position="60"/>
        <end position="82"/>
    </location>
</feature>
<gene>
    <name evidence="2" type="ORF">PHYBLDRAFT_72301</name>
</gene>